<evidence type="ECO:0000256" key="2">
    <source>
        <dbReference type="ARBA" id="ARBA00012108"/>
    </source>
</evidence>
<dbReference type="RefSeq" id="WP_156227871.1">
    <property type="nucleotide sequence ID" value="NZ_CP046415.1"/>
</dbReference>
<dbReference type="InterPro" id="IPR012337">
    <property type="entry name" value="RNaseH-like_sf"/>
</dbReference>
<dbReference type="InterPro" id="IPR013620">
    <property type="entry name" value="Exonuc_1_SH3"/>
</dbReference>
<comment type="catalytic activity">
    <reaction evidence="1">
        <text>Exonucleolytic cleavage in the 3'- to 5'-direction to yield nucleoside 5'-phosphates.</text>
        <dbReference type="EC" id="3.1.11.1"/>
    </reaction>
</comment>
<evidence type="ECO:0000256" key="14">
    <source>
        <dbReference type="PIRSR" id="PIRSR000977-1"/>
    </source>
</evidence>
<evidence type="ECO:0000256" key="15">
    <source>
        <dbReference type="PIRSR" id="PIRSR000977-2"/>
    </source>
</evidence>
<dbReference type="SMART" id="SM00479">
    <property type="entry name" value="EXOIII"/>
    <property type="match status" value="1"/>
</dbReference>
<feature type="binding site" evidence="14">
    <location>
        <position position="165"/>
    </location>
    <ligand>
        <name>substrate</name>
    </ligand>
</feature>
<evidence type="ECO:0000259" key="17">
    <source>
        <dbReference type="PROSITE" id="PS51785"/>
    </source>
</evidence>
<evidence type="ECO:0000259" key="16">
    <source>
        <dbReference type="PROSITE" id="PS51784"/>
    </source>
</evidence>
<organism evidence="18 19">
    <name type="scientific">Guyparkeria halophila</name>
    <dbReference type="NCBI Taxonomy" id="47960"/>
    <lineage>
        <taxon>Bacteria</taxon>
        <taxon>Pseudomonadati</taxon>
        <taxon>Pseudomonadota</taxon>
        <taxon>Gammaproteobacteria</taxon>
        <taxon>Chromatiales</taxon>
        <taxon>Thioalkalibacteraceae</taxon>
        <taxon>Guyparkeria</taxon>
    </lineage>
</organism>
<evidence type="ECO:0000313" key="19">
    <source>
        <dbReference type="Proteomes" id="UP000427716"/>
    </source>
</evidence>
<keyword evidence="4" id="KW-0540">Nuclease</keyword>
<comment type="cofactor">
    <cofactor evidence="15">
        <name>Mg(2+)</name>
        <dbReference type="ChEBI" id="CHEBI:18420"/>
    </cofactor>
    <text evidence="15">Binds 2 Mg(2+) ions per monomer.</text>
</comment>
<dbReference type="Pfam" id="PF00929">
    <property type="entry name" value="RNase_T"/>
    <property type="match status" value="1"/>
</dbReference>
<evidence type="ECO:0000256" key="8">
    <source>
        <dbReference type="ARBA" id="ARBA00022839"/>
    </source>
</evidence>
<dbReference type="Proteomes" id="UP000427716">
    <property type="component" value="Chromosome"/>
</dbReference>
<dbReference type="NCBIfam" id="NF008746">
    <property type="entry name" value="PRK11779.1"/>
    <property type="match status" value="1"/>
</dbReference>
<dbReference type="GO" id="GO:0046872">
    <property type="term" value="F:metal ion binding"/>
    <property type="evidence" value="ECO:0007669"/>
    <property type="project" value="UniProtKB-KW"/>
</dbReference>
<dbReference type="PIRSF" id="PIRSF000977">
    <property type="entry name" value="Exodeoxyribonuclease_I"/>
    <property type="match status" value="1"/>
</dbReference>
<evidence type="ECO:0000256" key="4">
    <source>
        <dbReference type="ARBA" id="ARBA00022722"/>
    </source>
</evidence>
<evidence type="ECO:0000256" key="5">
    <source>
        <dbReference type="ARBA" id="ARBA00022723"/>
    </source>
</evidence>
<name>A0A6I6D1U6_9GAMM</name>
<keyword evidence="5 15" id="KW-0479">Metal-binding</keyword>
<proteinExistence type="predicted"/>
<comment type="subunit">
    <text evidence="13">Monomer. Interacts with ssb (via C-terminus); this interaction stimulates the exonuclease activity by recruiting the enzyme to its substrate.</text>
</comment>
<dbReference type="GO" id="GO:0003677">
    <property type="term" value="F:DNA binding"/>
    <property type="evidence" value="ECO:0007669"/>
    <property type="project" value="UniProtKB-KW"/>
</dbReference>
<dbReference type="InterPro" id="IPR023607">
    <property type="entry name" value="Exodeoxyribonuclease_I"/>
</dbReference>
<feature type="binding site" evidence="15">
    <location>
        <position position="186"/>
    </location>
    <ligand>
        <name>Mg(2+)</name>
        <dbReference type="ChEBI" id="CHEBI:18420"/>
        <label>2</label>
    </ligand>
</feature>
<dbReference type="KEGG" id="ghl:GM160_02445"/>
<dbReference type="GO" id="GO:0008310">
    <property type="term" value="F:single-stranded DNA 3'-5' DNA exonuclease activity"/>
    <property type="evidence" value="ECO:0007669"/>
    <property type="project" value="UniProtKB-EC"/>
</dbReference>
<dbReference type="InterPro" id="IPR034747">
    <property type="entry name" value="EXOI_SH3"/>
</dbReference>
<dbReference type="Gene3D" id="3.30.1520.20">
    <property type="entry name" value="Exonuclease ExoI, domain 2"/>
    <property type="match status" value="1"/>
</dbReference>
<evidence type="ECO:0000256" key="11">
    <source>
        <dbReference type="ARBA" id="ARBA00023204"/>
    </source>
</evidence>
<keyword evidence="6" id="KW-0227">DNA damage</keyword>
<dbReference type="PROSITE" id="PS51785">
    <property type="entry name" value="EXOI_C"/>
    <property type="match status" value="1"/>
</dbReference>
<dbReference type="GO" id="GO:0045004">
    <property type="term" value="P:DNA replication proofreading"/>
    <property type="evidence" value="ECO:0007669"/>
    <property type="project" value="TreeGrafter"/>
</dbReference>
<dbReference type="InterPro" id="IPR013520">
    <property type="entry name" value="Ribonucl_H"/>
</dbReference>
<evidence type="ECO:0000256" key="13">
    <source>
        <dbReference type="ARBA" id="ARBA00046792"/>
    </source>
</evidence>
<dbReference type="PANTHER" id="PTHR30231">
    <property type="entry name" value="DNA POLYMERASE III SUBUNIT EPSILON"/>
    <property type="match status" value="1"/>
</dbReference>
<keyword evidence="11" id="KW-0234">DNA repair</keyword>
<keyword evidence="9 15" id="KW-0460">Magnesium</keyword>
<evidence type="ECO:0000256" key="6">
    <source>
        <dbReference type="ARBA" id="ARBA00022763"/>
    </source>
</evidence>
<evidence type="ECO:0000256" key="1">
    <source>
        <dbReference type="ARBA" id="ARBA00000563"/>
    </source>
</evidence>
<dbReference type="CDD" id="cd06138">
    <property type="entry name" value="ExoI_N"/>
    <property type="match status" value="1"/>
</dbReference>
<feature type="domain" description="ExoI C-terminal" evidence="17">
    <location>
        <begin position="366"/>
        <end position="507"/>
    </location>
</feature>
<evidence type="ECO:0000256" key="3">
    <source>
        <dbReference type="ARBA" id="ARBA00019900"/>
    </source>
</evidence>
<dbReference type="PANTHER" id="PTHR30231:SF41">
    <property type="entry name" value="DNA POLYMERASE III SUBUNIT EPSILON"/>
    <property type="match status" value="1"/>
</dbReference>
<dbReference type="InterPro" id="IPR058561">
    <property type="entry name" value="Exonuc_1_C"/>
</dbReference>
<dbReference type="PROSITE" id="PS51784">
    <property type="entry name" value="EXOI_SH3"/>
    <property type="match status" value="1"/>
</dbReference>
<dbReference type="EC" id="3.1.11.1" evidence="2"/>
<keyword evidence="7 18" id="KW-0378">Hydrolase</keyword>
<dbReference type="Pfam" id="PF08411">
    <property type="entry name" value="ExoI_SH3"/>
    <property type="match status" value="1"/>
</dbReference>
<reference evidence="18 19" key="1">
    <citation type="submission" date="2019-11" db="EMBL/GenBank/DDBJ databases">
        <authorList>
            <person name="Zhang J."/>
            <person name="Sun C."/>
        </authorList>
    </citation>
    <scope>NUCLEOTIDE SEQUENCE [LARGE SCALE GENOMIC DNA]</scope>
    <source>
        <strain evidence="19">sp2</strain>
    </source>
</reference>
<feature type="binding site" evidence="15">
    <location>
        <position position="14"/>
    </location>
    <ligand>
        <name>Mg(2+)</name>
        <dbReference type="ChEBI" id="CHEBI:18420"/>
        <label>1</label>
    </ligand>
</feature>
<dbReference type="InterPro" id="IPR038649">
    <property type="entry name" value="EXOI_SH3_sf"/>
</dbReference>
<feature type="binding site" evidence="15">
    <location>
        <position position="16"/>
    </location>
    <ligand>
        <name>Mg(2+)</name>
        <dbReference type="ChEBI" id="CHEBI:18420"/>
        <label>2</label>
    </ligand>
</feature>
<protein>
    <recommendedName>
        <fullName evidence="3">Exodeoxyribonuclease I</fullName>
        <ecNumber evidence="2">3.1.11.1</ecNumber>
    </recommendedName>
    <alternativeName>
        <fullName evidence="12">DNA deoxyribophosphodiesterase</fullName>
    </alternativeName>
</protein>
<dbReference type="FunFam" id="3.30.420.10:FF:000033">
    <property type="entry name" value="Exodeoxyribonuclease I"/>
    <property type="match status" value="1"/>
</dbReference>
<dbReference type="Pfam" id="PF26016">
    <property type="entry name" value="ExoI_C"/>
    <property type="match status" value="1"/>
</dbReference>
<dbReference type="GO" id="GO:0005829">
    <property type="term" value="C:cytosol"/>
    <property type="evidence" value="ECO:0007669"/>
    <property type="project" value="TreeGrafter"/>
</dbReference>
<gene>
    <name evidence="18" type="primary">sbcB</name>
    <name evidence="18" type="ORF">GM160_02445</name>
</gene>
<keyword evidence="10" id="KW-0238">DNA-binding</keyword>
<sequence length="512" mass="58188">MSVATYPPSFLFFDLETTGADPVFDRPLQFAAIRTDMALEPIGEPVVWYARPPDDCLAHPAAVMTTGLLPDDPVLAGADSEANLANRIHRLVSQPNTCVVGFNNLRFDAPMLRFLFWRNLLDPYRHEWADGNSRFDILDAARAYRLLAPAALNWPVDGNGHPTLRLSELSAANGLTHENAHDALSDVEATIDLARALRNADPALWERLLAARDKREVARVIDQPGHVPFLHVSPRLPARVASASMFCSFGQVDGNRNRRECWDLRFDPLPWLDLDAEQWAERRFLKSPPIEAERDWDELRLPIKSIHLNRVPVVLPAEALERDGVAQRMVIDRARIEEHAASFRRHVDALRERLIGALEQTEGDFPPRPAEQSLYAGFVPNADRRHLEDWWGRARGLRSRDEAIAHARDLLVWPFEDPRLPELAEGFVARNLPEALDDAARERWRARLVDQLRPGQRLDPGQGQAPGTDRDFPTLFAQADRLATDEHWSPEQRALLGPYRRWLEQRERALKG</sequence>
<dbReference type="SUPFAM" id="SSF53098">
    <property type="entry name" value="Ribonuclease H-like"/>
    <property type="match status" value="1"/>
</dbReference>
<dbReference type="AlphaFoldDB" id="A0A6I6D1U6"/>
<keyword evidence="8" id="KW-0269">Exonuclease</keyword>
<dbReference type="Gene3D" id="1.20.1280.70">
    <property type="entry name" value="Exonuclease ExoI, domain 3"/>
    <property type="match status" value="1"/>
</dbReference>
<evidence type="ECO:0000256" key="12">
    <source>
        <dbReference type="ARBA" id="ARBA00031220"/>
    </source>
</evidence>
<feature type="binding site" evidence="14">
    <location>
        <position position="16"/>
    </location>
    <ligand>
        <name>substrate</name>
    </ligand>
</feature>
<dbReference type="EMBL" id="CP046415">
    <property type="protein sequence ID" value="QGT77843.1"/>
    <property type="molecule type" value="Genomic_DNA"/>
</dbReference>
<evidence type="ECO:0000313" key="18">
    <source>
        <dbReference type="EMBL" id="QGT77843.1"/>
    </source>
</evidence>
<keyword evidence="19" id="KW-1185">Reference proteome</keyword>
<accession>A0A6I6D1U6</accession>
<dbReference type="Gene3D" id="3.30.420.10">
    <property type="entry name" value="Ribonuclease H-like superfamily/Ribonuclease H"/>
    <property type="match status" value="1"/>
</dbReference>
<evidence type="ECO:0000256" key="10">
    <source>
        <dbReference type="ARBA" id="ARBA00023125"/>
    </source>
</evidence>
<evidence type="ECO:0000256" key="9">
    <source>
        <dbReference type="ARBA" id="ARBA00022842"/>
    </source>
</evidence>
<feature type="domain" description="ExoI SH3-like" evidence="16">
    <location>
        <begin position="202"/>
        <end position="362"/>
    </location>
</feature>
<dbReference type="InterPro" id="IPR036397">
    <property type="entry name" value="RNaseH_sf"/>
</dbReference>
<evidence type="ECO:0000256" key="7">
    <source>
        <dbReference type="ARBA" id="ARBA00022801"/>
    </source>
</evidence>